<evidence type="ECO:0000256" key="6">
    <source>
        <dbReference type="ARBA" id="ARBA00023014"/>
    </source>
</evidence>
<reference evidence="9 10" key="1">
    <citation type="submission" date="2014-03" db="EMBL/GenBank/DDBJ databases">
        <title>Selection and divergence in the genomes of co-occurring obligate luminous symbionts with specific hosts.</title>
        <authorList>
            <person name="Hendry T.A."/>
            <person name="de Wet J.R."/>
            <person name="Dunlap P.V."/>
        </authorList>
    </citation>
    <scope>NUCLEOTIDE SEQUENCE [LARGE SCALE GENOMIC DNA]</scope>
    <source>
        <strain evidence="9 10">Ppalp.1</strain>
    </source>
</reference>
<keyword evidence="4" id="KW-0249">Electron transport</keyword>
<dbReference type="PROSITE" id="PS00198">
    <property type="entry name" value="4FE4S_FER_1"/>
    <property type="match status" value="1"/>
</dbReference>
<keyword evidence="3" id="KW-0479">Metal-binding</keyword>
<proteinExistence type="predicted"/>
<keyword evidence="7" id="KW-0812">Transmembrane</keyword>
<dbReference type="InterPro" id="IPR013783">
    <property type="entry name" value="Ig-like_fold"/>
</dbReference>
<keyword evidence="2" id="KW-0004">4Fe-4S</keyword>
<name>A0A084CNH8_9GAMM</name>
<dbReference type="eggNOG" id="COG0348">
    <property type="taxonomic scope" value="Bacteria"/>
</dbReference>
<dbReference type="InterPro" id="IPR014116">
    <property type="entry name" value="Cyt_c_oxidase_cbb3_FixG"/>
</dbReference>
<dbReference type="InterPro" id="IPR017896">
    <property type="entry name" value="4Fe4S_Fe-S-bd"/>
</dbReference>
<evidence type="ECO:0000256" key="4">
    <source>
        <dbReference type="ARBA" id="ARBA00022982"/>
    </source>
</evidence>
<feature type="transmembrane region" description="Helical" evidence="7">
    <location>
        <begin position="342"/>
        <end position="360"/>
    </location>
</feature>
<dbReference type="InterPro" id="IPR051684">
    <property type="entry name" value="Electron_Trans/Redox"/>
</dbReference>
<evidence type="ECO:0000256" key="3">
    <source>
        <dbReference type="ARBA" id="ARBA00022723"/>
    </source>
</evidence>
<dbReference type="PANTHER" id="PTHR30176:SF3">
    <property type="entry name" value="FERREDOXIN-TYPE PROTEIN NAPH"/>
    <property type="match status" value="1"/>
</dbReference>
<dbReference type="InterPro" id="IPR017900">
    <property type="entry name" value="4Fe4S_Fe_S_CS"/>
</dbReference>
<dbReference type="EMBL" id="JGVK01000012">
    <property type="protein sequence ID" value="KEY91357.1"/>
    <property type="molecule type" value="Genomic_DNA"/>
</dbReference>
<evidence type="ECO:0000313" key="10">
    <source>
        <dbReference type="Proteomes" id="UP000053784"/>
    </source>
</evidence>
<feature type="transmembrane region" description="Helical" evidence="7">
    <location>
        <begin position="93"/>
        <end position="114"/>
    </location>
</feature>
<dbReference type="PROSITE" id="PS51379">
    <property type="entry name" value="4FE4S_FER_2"/>
    <property type="match status" value="1"/>
</dbReference>
<evidence type="ECO:0000313" key="9">
    <source>
        <dbReference type="EMBL" id="KEY91357.1"/>
    </source>
</evidence>
<keyword evidence="7" id="KW-1133">Transmembrane helix</keyword>
<sequence length="473" mass="55097">MNQDQIDIKDITLKKFTSSTYKRNIDRLNPSNRIYVRKSKGTFQRLRRFIATFLLLIFFFMPWVSYGERQAILLDIVEQQFNFFSVTFYPQDLTLLAFFFLIAAFGLLFLTTFFGRIWCGYLCPQTVWTFIYIWFEEKLEGPANKRRQQDLNKLTIQLVIKKTVKHVVWLMIALLTGFTVVGYFISVENLIIDFFALNFSFWSTFWVLFFSGCTYINASWMRSIICVHICPYARFQSVMFDRDTFVVSYDFQRGENRGPRSRKINPKVLGFGDCIDCDLCVQVCPTGIDIRNGLQYECINCGACVDICNKTMAHMGYKKGLIGYTTERRLSGHYTKILRPKLFVYSGVFLIMLTCFGMQLSSVDSVGLSVLRDRNKLFKVNNLGEVENTYILKIINKTQRVQEYRLNVKGFSDVSWYGKKSVKVKPGEICNLPMSLGVYPNELNLPVTAIRFVLSDTQNSNFEVESRFVKWMN</sequence>
<dbReference type="Pfam" id="PF12801">
    <property type="entry name" value="Fer4_5"/>
    <property type="match status" value="1"/>
</dbReference>
<keyword evidence="9" id="KW-0830">Ubiquinone</keyword>
<feature type="domain" description="4Fe-4S ferredoxin-type" evidence="8">
    <location>
        <begin position="265"/>
        <end position="293"/>
    </location>
</feature>
<feature type="transmembrane region" description="Helical" evidence="7">
    <location>
        <begin position="46"/>
        <end position="64"/>
    </location>
</feature>
<evidence type="ECO:0000256" key="7">
    <source>
        <dbReference type="SAM" id="Phobius"/>
    </source>
</evidence>
<dbReference type="OrthoDB" id="9811700at2"/>
<keyword evidence="6" id="KW-0411">Iron-sulfur</keyword>
<dbReference type="RefSeq" id="WP_034413852.1">
    <property type="nucleotide sequence ID" value="NZ_JGVK01000012.1"/>
</dbReference>
<dbReference type="GO" id="GO:0051539">
    <property type="term" value="F:4 iron, 4 sulfur cluster binding"/>
    <property type="evidence" value="ECO:0007669"/>
    <property type="project" value="UniProtKB-KW"/>
</dbReference>
<dbReference type="Pfam" id="PF13746">
    <property type="entry name" value="Fer4_18"/>
    <property type="match status" value="1"/>
</dbReference>
<organism evidence="9 10">
    <name type="scientific">Candidatus Photodesmus blepharonis</name>
    <dbReference type="NCBI Taxonomy" id="1179155"/>
    <lineage>
        <taxon>Bacteria</taxon>
        <taxon>Pseudomonadati</taxon>
        <taxon>Pseudomonadota</taxon>
        <taxon>Gammaproteobacteria</taxon>
        <taxon>Vibrionales</taxon>
        <taxon>Vibrionaceae</taxon>
        <taxon>Candidatus Photodesmus</taxon>
    </lineage>
</organism>
<dbReference type="STRING" id="1179155.CF67_02003"/>
<keyword evidence="1" id="KW-0813">Transport</keyword>
<dbReference type="SUPFAM" id="SSF54862">
    <property type="entry name" value="4Fe-4S ferredoxins"/>
    <property type="match status" value="1"/>
</dbReference>
<protein>
    <submittedName>
        <fullName evidence="9">NADH:ubiquinone oxidoreductase subunit I</fullName>
    </submittedName>
</protein>
<dbReference type="InterPro" id="IPR032879">
    <property type="entry name" value="FixG_C"/>
</dbReference>
<evidence type="ECO:0000256" key="2">
    <source>
        <dbReference type="ARBA" id="ARBA00022485"/>
    </source>
</evidence>
<evidence type="ECO:0000256" key="5">
    <source>
        <dbReference type="ARBA" id="ARBA00023004"/>
    </source>
</evidence>
<dbReference type="NCBIfam" id="TIGR02745">
    <property type="entry name" value="ccoG_rdxA_fixG"/>
    <property type="match status" value="1"/>
</dbReference>
<dbReference type="AlphaFoldDB" id="A0A084CNH8"/>
<dbReference type="PANTHER" id="PTHR30176">
    <property type="entry name" value="FERREDOXIN-TYPE PROTEIN NAPH"/>
    <property type="match status" value="1"/>
</dbReference>
<keyword evidence="5" id="KW-0408">Iron</keyword>
<comment type="caution">
    <text evidence="9">The sequence shown here is derived from an EMBL/GenBank/DDBJ whole genome shotgun (WGS) entry which is preliminary data.</text>
</comment>
<evidence type="ECO:0000259" key="8">
    <source>
        <dbReference type="PROSITE" id="PS51379"/>
    </source>
</evidence>
<feature type="transmembrane region" description="Helical" evidence="7">
    <location>
        <begin position="167"/>
        <end position="185"/>
    </location>
</feature>
<accession>A0A084CNH8</accession>
<dbReference type="GO" id="GO:0046872">
    <property type="term" value="F:metal ion binding"/>
    <property type="evidence" value="ECO:0007669"/>
    <property type="project" value="UniProtKB-KW"/>
</dbReference>
<feature type="transmembrane region" description="Helical" evidence="7">
    <location>
        <begin position="191"/>
        <end position="216"/>
    </location>
</feature>
<dbReference type="Gene3D" id="2.60.40.10">
    <property type="entry name" value="Immunoglobulins"/>
    <property type="match status" value="1"/>
</dbReference>
<evidence type="ECO:0000256" key="1">
    <source>
        <dbReference type="ARBA" id="ARBA00022448"/>
    </source>
</evidence>
<gene>
    <name evidence="9" type="primary">fixG</name>
    <name evidence="9" type="ORF">CF67_02003</name>
</gene>
<keyword evidence="10" id="KW-1185">Reference proteome</keyword>
<dbReference type="Pfam" id="PF11614">
    <property type="entry name" value="FixG_C"/>
    <property type="match status" value="1"/>
</dbReference>
<dbReference type="Proteomes" id="UP000053784">
    <property type="component" value="Unassembled WGS sequence"/>
</dbReference>
<keyword evidence="7" id="KW-0472">Membrane</keyword>
<dbReference type="GO" id="GO:0005886">
    <property type="term" value="C:plasma membrane"/>
    <property type="evidence" value="ECO:0007669"/>
    <property type="project" value="TreeGrafter"/>
</dbReference>